<gene>
    <name evidence="2" type="ORF">JYK14_06310</name>
</gene>
<proteinExistence type="predicted"/>
<evidence type="ECO:0000313" key="2">
    <source>
        <dbReference type="EMBL" id="MCO6415792.1"/>
    </source>
</evidence>
<comment type="caution">
    <text evidence="2">The sequence shown here is derived from an EMBL/GenBank/DDBJ whole genome shotgun (WGS) entry which is preliminary data.</text>
</comment>
<feature type="compositionally biased region" description="Polar residues" evidence="1">
    <location>
        <begin position="186"/>
        <end position="202"/>
    </location>
</feature>
<dbReference type="EMBL" id="JAFIRR010000033">
    <property type="protein sequence ID" value="MCO6415792.1"/>
    <property type="molecule type" value="Genomic_DNA"/>
</dbReference>
<accession>A0ABT1D1J4</accession>
<feature type="region of interest" description="Disordered" evidence="1">
    <location>
        <begin position="167"/>
        <end position="222"/>
    </location>
</feature>
<protein>
    <submittedName>
        <fullName evidence="2">Uncharacterized protein</fullName>
    </submittedName>
</protein>
<evidence type="ECO:0000313" key="3">
    <source>
        <dbReference type="Proteomes" id="UP001523392"/>
    </source>
</evidence>
<keyword evidence="3" id="KW-1185">Reference proteome</keyword>
<dbReference type="Proteomes" id="UP001523392">
    <property type="component" value="Unassembled WGS sequence"/>
</dbReference>
<name>A0ABT1D1J4_9PROT</name>
<feature type="compositionally biased region" description="Basic residues" evidence="1">
    <location>
        <begin position="211"/>
        <end position="222"/>
    </location>
</feature>
<organism evidence="2 3">
    <name type="scientific">Siccirubricoccus soli</name>
    <dbReference type="NCBI Taxonomy" id="2899147"/>
    <lineage>
        <taxon>Bacteria</taxon>
        <taxon>Pseudomonadati</taxon>
        <taxon>Pseudomonadota</taxon>
        <taxon>Alphaproteobacteria</taxon>
        <taxon>Acetobacterales</taxon>
        <taxon>Roseomonadaceae</taxon>
        <taxon>Siccirubricoccus</taxon>
    </lineage>
</organism>
<evidence type="ECO:0000256" key="1">
    <source>
        <dbReference type="SAM" id="MobiDB-lite"/>
    </source>
</evidence>
<reference evidence="2 3" key="1">
    <citation type="submission" date="2021-12" db="EMBL/GenBank/DDBJ databases">
        <title>Siccirubricoccus leaddurans sp. nov., a high concentration Zn2+ tolerance bacterium.</title>
        <authorList>
            <person name="Cao Y."/>
        </authorList>
    </citation>
    <scope>NUCLEOTIDE SEQUENCE [LARGE SCALE GENOMIC DNA]</scope>
    <source>
        <strain evidence="2 3">KC 17139</strain>
    </source>
</reference>
<sequence length="222" mass="24757">MTSFIRTTRFRLDGRFYVLTEKSLTEDGEPAWIARRDDQVAVLFAEEVLLLRYAERDLDFVVVSQDQPNVPARPEVPPDLDEFAPGDRARITVRRAFLMALPRKLREANVDDTPRSLRRGAPAATAAIEEAWQKATGAAKARATTLLAQPEPGPLNRKLAKRLLAEAEGTAPAPKTIAAWRRLDDPQNSAGLAGKLSNSGNRKQMPPLDARHHRPDRARRAR</sequence>